<evidence type="ECO:0000313" key="2">
    <source>
        <dbReference type="Proteomes" id="UP000004277"/>
    </source>
</evidence>
<protein>
    <submittedName>
        <fullName evidence="1">rRNA maturation RNase YbeY</fullName>
    </submittedName>
</protein>
<accession>A0ACD3STD5</accession>
<name>A0ACD3STD5_9BURK</name>
<dbReference type="EMBL" id="AKCV02000007">
    <property type="protein sequence ID" value="TMS59436.1"/>
    <property type="molecule type" value="Genomic_DNA"/>
</dbReference>
<gene>
    <name evidence="1" type="primary">ybeY</name>
    <name evidence="1" type="ORF">MW7_002190</name>
</gene>
<keyword evidence="2" id="KW-1185">Reference proteome</keyword>
<comment type="caution">
    <text evidence="1">The sequence shown here is derived from an EMBL/GenBank/DDBJ whole genome shotgun (WGS) entry which is preliminary data.</text>
</comment>
<proteinExistence type="predicted"/>
<dbReference type="Proteomes" id="UP000004277">
    <property type="component" value="Unassembled WGS sequence"/>
</dbReference>
<organism evidence="1 2">
    <name type="scientific">Imbroritus primus</name>
    <dbReference type="NCBI Taxonomy" id="3058603"/>
    <lineage>
        <taxon>Bacteria</taxon>
        <taxon>Pseudomonadati</taxon>
        <taxon>Pseudomonadota</taxon>
        <taxon>Betaproteobacteria</taxon>
        <taxon>Burkholderiales</taxon>
        <taxon>Burkholderiaceae</taxon>
        <taxon>Imbroritus</taxon>
    </lineage>
</organism>
<sequence length="154" mass="17206">MTMPKLSLSVQAGRGTRQRPGVPRRPQVLAWLRPALFADAEFTVRFVDEEEGRALNRTYRGKDYATNVLTFAYAENEDDPVRGDIVLCCPVVEREAAEQGKPLEAHYAHLVVHGALHAQGYDHEDEDEAQEMEALETELLATLGYPDPYADHAA</sequence>
<reference evidence="1" key="1">
    <citation type="submission" date="2019-05" db="EMBL/GenBank/DDBJ databases">
        <title>Revised genome assembly of Burkholderiaceae (previously Ralstonia) sp. PBA.</title>
        <authorList>
            <person name="Gan H.M."/>
        </authorList>
    </citation>
    <scope>NUCLEOTIDE SEQUENCE</scope>
    <source>
        <strain evidence="1">PBA</strain>
    </source>
</reference>
<evidence type="ECO:0000313" key="1">
    <source>
        <dbReference type="EMBL" id="TMS59436.1"/>
    </source>
</evidence>